<evidence type="ECO:0000313" key="2">
    <source>
        <dbReference type="EMBL" id="MDT0443309.1"/>
    </source>
</evidence>
<feature type="region of interest" description="Disordered" evidence="1">
    <location>
        <begin position="62"/>
        <end position="94"/>
    </location>
</feature>
<comment type="caution">
    <text evidence="2">The sequence shown here is derived from an EMBL/GenBank/DDBJ whole genome shotgun (WGS) entry which is preliminary data.</text>
</comment>
<evidence type="ECO:0000256" key="1">
    <source>
        <dbReference type="SAM" id="MobiDB-lite"/>
    </source>
</evidence>
<protein>
    <submittedName>
        <fullName evidence="2">Uncharacterized protein</fullName>
    </submittedName>
</protein>
<sequence>MRILTEALAREVRYEGLAEQQAREKWAAEGHDEPTIDFFVWVHGDRTEIGYPALPTVDGYSAVPPAPSPRGRGSGPVAVRGVLSGGGSARRGPG</sequence>
<dbReference type="RefSeq" id="WP_311617659.1">
    <property type="nucleotide sequence ID" value="NZ_JAVREV010000005.1"/>
</dbReference>
<name>A0ABU2S638_9ACTN</name>
<proteinExistence type="predicted"/>
<reference evidence="3" key="1">
    <citation type="submission" date="2023-07" db="EMBL/GenBank/DDBJ databases">
        <title>30 novel species of actinomycetes from the DSMZ collection.</title>
        <authorList>
            <person name="Nouioui I."/>
        </authorList>
    </citation>
    <scope>NUCLEOTIDE SEQUENCE [LARGE SCALE GENOMIC DNA]</scope>
    <source>
        <strain evidence="3">DSM 41886</strain>
    </source>
</reference>
<dbReference type="EMBL" id="JAVREV010000005">
    <property type="protein sequence ID" value="MDT0443309.1"/>
    <property type="molecule type" value="Genomic_DNA"/>
</dbReference>
<feature type="compositionally biased region" description="Gly residues" evidence="1">
    <location>
        <begin position="83"/>
        <end position="94"/>
    </location>
</feature>
<keyword evidence="3" id="KW-1185">Reference proteome</keyword>
<dbReference type="Proteomes" id="UP001183615">
    <property type="component" value="Unassembled WGS sequence"/>
</dbReference>
<evidence type="ECO:0000313" key="3">
    <source>
        <dbReference type="Proteomes" id="UP001183615"/>
    </source>
</evidence>
<gene>
    <name evidence="2" type="ORF">RM779_11975</name>
</gene>
<organism evidence="2 3">
    <name type="scientific">Streptomyces johnsoniae</name>
    <dbReference type="NCBI Taxonomy" id="3075532"/>
    <lineage>
        <taxon>Bacteria</taxon>
        <taxon>Bacillati</taxon>
        <taxon>Actinomycetota</taxon>
        <taxon>Actinomycetes</taxon>
        <taxon>Kitasatosporales</taxon>
        <taxon>Streptomycetaceae</taxon>
        <taxon>Streptomyces</taxon>
    </lineage>
</organism>
<accession>A0ABU2S638</accession>
<feature type="compositionally biased region" description="Low complexity" evidence="1">
    <location>
        <begin position="69"/>
        <end position="78"/>
    </location>
</feature>